<keyword evidence="2" id="KW-0472">Membrane</keyword>
<evidence type="ECO:0000313" key="4">
    <source>
        <dbReference type="Proteomes" id="UP001596356"/>
    </source>
</evidence>
<feature type="transmembrane region" description="Helical" evidence="2">
    <location>
        <begin position="64"/>
        <end position="86"/>
    </location>
</feature>
<dbReference type="EMBL" id="JBHSWJ010000002">
    <property type="protein sequence ID" value="MFC6715809.1"/>
    <property type="molecule type" value="Genomic_DNA"/>
</dbReference>
<keyword evidence="2" id="KW-1133">Transmembrane helix</keyword>
<evidence type="ECO:0000256" key="1">
    <source>
        <dbReference type="SAM" id="MobiDB-lite"/>
    </source>
</evidence>
<dbReference type="Proteomes" id="UP001596356">
    <property type="component" value="Unassembled WGS sequence"/>
</dbReference>
<organism evidence="3 4">
    <name type="scientific">Branchiibius cervicis</name>
    <dbReference type="NCBI Taxonomy" id="908252"/>
    <lineage>
        <taxon>Bacteria</taxon>
        <taxon>Bacillati</taxon>
        <taxon>Actinomycetota</taxon>
        <taxon>Actinomycetes</taxon>
        <taxon>Micrococcales</taxon>
        <taxon>Dermacoccaceae</taxon>
        <taxon>Branchiibius</taxon>
    </lineage>
</organism>
<comment type="caution">
    <text evidence="3">The sequence shown here is derived from an EMBL/GenBank/DDBJ whole genome shotgun (WGS) entry which is preliminary data.</text>
</comment>
<gene>
    <name evidence="3" type="ORF">ACFQBT_19045</name>
</gene>
<evidence type="ECO:0000313" key="3">
    <source>
        <dbReference type="EMBL" id="MFC6715809.1"/>
    </source>
</evidence>
<dbReference type="RefSeq" id="WP_377825172.1">
    <property type="nucleotide sequence ID" value="NZ_JBHSWJ010000002.1"/>
</dbReference>
<keyword evidence="4" id="KW-1185">Reference proteome</keyword>
<feature type="region of interest" description="Disordered" evidence="1">
    <location>
        <begin position="1"/>
        <end position="40"/>
    </location>
</feature>
<proteinExistence type="predicted"/>
<accession>A0ABW2AXL2</accession>
<protein>
    <submittedName>
        <fullName evidence="3">Uncharacterized protein</fullName>
    </submittedName>
</protein>
<evidence type="ECO:0000256" key="2">
    <source>
        <dbReference type="SAM" id="Phobius"/>
    </source>
</evidence>
<keyword evidence="2" id="KW-0812">Transmembrane</keyword>
<sequence length="89" mass="9022">MTPPPDPVPTIAADGSTMSLVVPPDPRAIASSKPAGRPAAKTAAAEADLGLYEAPTGHRRSRTVLLVLGLAAALCILLPAILAILVHQP</sequence>
<name>A0ABW2AXL2_9MICO</name>
<reference evidence="4" key="1">
    <citation type="journal article" date="2019" name="Int. J. Syst. Evol. Microbiol.">
        <title>The Global Catalogue of Microorganisms (GCM) 10K type strain sequencing project: providing services to taxonomists for standard genome sequencing and annotation.</title>
        <authorList>
            <consortium name="The Broad Institute Genomics Platform"/>
            <consortium name="The Broad Institute Genome Sequencing Center for Infectious Disease"/>
            <person name="Wu L."/>
            <person name="Ma J."/>
        </authorList>
    </citation>
    <scope>NUCLEOTIDE SEQUENCE [LARGE SCALE GENOMIC DNA]</scope>
    <source>
        <strain evidence="4">NBRC 106593</strain>
    </source>
</reference>